<dbReference type="EMBL" id="REFW01000002">
    <property type="protein sequence ID" value="RMB60071.1"/>
    <property type="molecule type" value="Genomic_DNA"/>
</dbReference>
<feature type="domain" description="FAD-binding" evidence="4">
    <location>
        <begin position="90"/>
        <end position="405"/>
    </location>
</feature>
<dbReference type="SUPFAM" id="SSF51905">
    <property type="entry name" value="FAD/NAD(P)-binding domain"/>
    <property type="match status" value="1"/>
</dbReference>
<keyword evidence="2" id="KW-0503">Monooxygenase</keyword>
<dbReference type="GO" id="GO:0071949">
    <property type="term" value="F:FAD binding"/>
    <property type="evidence" value="ECO:0007669"/>
    <property type="project" value="InterPro"/>
</dbReference>
<gene>
    <name evidence="5" type="ORF">EAX62_10210</name>
</gene>
<accession>A0A3M0G4X0</accession>
<evidence type="ECO:0000256" key="1">
    <source>
        <dbReference type="ARBA" id="ARBA00023002"/>
    </source>
</evidence>
<organism evidence="5 6">
    <name type="scientific">Tessaracoccus antarcticus</name>
    <dbReference type="NCBI Taxonomy" id="2479848"/>
    <lineage>
        <taxon>Bacteria</taxon>
        <taxon>Bacillati</taxon>
        <taxon>Actinomycetota</taxon>
        <taxon>Actinomycetes</taxon>
        <taxon>Propionibacteriales</taxon>
        <taxon>Propionibacteriaceae</taxon>
        <taxon>Tessaracoccus</taxon>
    </lineage>
</organism>
<evidence type="ECO:0000256" key="3">
    <source>
        <dbReference type="SAM" id="MobiDB-lite"/>
    </source>
</evidence>
<evidence type="ECO:0000256" key="2">
    <source>
        <dbReference type="ARBA" id="ARBA00023033"/>
    </source>
</evidence>
<evidence type="ECO:0000259" key="4">
    <source>
        <dbReference type="Pfam" id="PF01494"/>
    </source>
</evidence>
<feature type="region of interest" description="Disordered" evidence="3">
    <location>
        <begin position="1"/>
        <end position="39"/>
    </location>
</feature>
<dbReference type="Proteomes" id="UP000275256">
    <property type="component" value="Unassembled WGS sequence"/>
</dbReference>
<protein>
    <submittedName>
        <fullName evidence="5">FAD-dependent oxidoreductase</fullName>
    </submittedName>
</protein>
<dbReference type="Gene3D" id="3.50.50.60">
    <property type="entry name" value="FAD/NAD(P)-binding domain"/>
    <property type="match status" value="1"/>
</dbReference>
<keyword evidence="1" id="KW-0560">Oxidoreductase</keyword>
<sequence>MHARRRPVPRPRPPPGVGGTSREQVRASPSCRCPGARSAGASRRCRWHRGAGVGGHVTSMTPTRSAARSRGVIDAAPRPAYGRAVISRATVVGAGVVGLAMARGLERLGCDVTVLERATAPRQDGAGLTLWPNALSALDTIDAGEEVRAIGEPVRRAMVLRDSGRPLTELPITALTQQYGPLFAVLRSDLTRTLAEGLHAPVHYGVDVTVVGGQALVDGRPPDTELLIGADGIESTVRRTFLRGVRPRASGQFAARGVARTGAATPVMITESWGRGLRFGMVGLQHGLTYWFAATGTREAAENLPDTFALWHAPIADVLAAPQLGGTPVLPLLELPKLRTWHNGLSTVLIGDAAHAMTPNLGQGAAQGLEDVAVLLAELQRLPLPQALIAYERRRKRRAEQMAARSRLVGTLAQGAHPMLAALRDGLAPLTPRNVMAHQLSAMLRG</sequence>
<proteinExistence type="predicted"/>
<dbReference type="PANTHER" id="PTHR13789">
    <property type="entry name" value="MONOOXYGENASE"/>
    <property type="match status" value="1"/>
</dbReference>
<dbReference type="AlphaFoldDB" id="A0A3M0G4X0"/>
<evidence type="ECO:0000313" key="5">
    <source>
        <dbReference type="EMBL" id="RMB60071.1"/>
    </source>
</evidence>
<evidence type="ECO:0000313" key="6">
    <source>
        <dbReference type="Proteomes" id="UP000275256"/>
    </source>
</evidence>
<keyword evidence="6" id="KW-1185">Reference proteome</keyword>
<name>A0A3M0G4X0_9ACTN</name>
<dbReference type="InterPro" id="IPR050493">
    <property type="entry name" value="FAD-dep_Monooxygenase_BioMet"/>
</dbReference>
<dbReference type="InterPro" id="IPR036188">
    <property type="entry name" value="FAD/NAD-bd_sf"/>
</dbReference>
<comment type="caution">
    <text evidence="5">The sequence shown here is derived from an EMBL/GenBank/DDBJ whole genome shotgun (WGS) entry which is preliminary data.</text>
</comment>
<dbReference type="Pfam" id="PF01494">
    <property type="entry name" value="FAD_binding_3"/>
    <property type="match status" value="1"/>
</dbReference>
<dbReference type="PANTHER" id="PTHR13789:SF309">
    <property type="entry name" value="PUTATIVE (AFU_ORTHOLOGUE AFUA_6G14510)-RELATED"/>
    <property type="match status" value="1"/>
</dbReference>
<dbReference type="InterPro" id="IPR002938">
    <property type="entry name" value="FAD-bd"/>
</dbReference>
<reference evidence="5 6" key="1">
    <citation type="submission" date="2018-10" db="EMBL/GenBank/DDBJ databases">
        <title>Tessaracoccus antarcticuss sp. nov., isolated from sediment.</title>
        <authorList>
            <person name="Zhou L.Y."/>
            <person name="Du Z.J."/>
        </authorList>
    </citation>
    <scope>NUCLEOTIDE SEQUENCE [LARGE SCALE GENOMIC DNA]</scope>
    <source>
        <strain evidence="5 6">JDX10</strain>
    </source>
</reference>
<dbReference type="GO" id="GO:0004497">
    <property type="term" value="F:monooxygenase activity"/>
    <property type="evidence" value="ECO:0007669"/>
    <property type="project" value="UniProtKB-KW"/>
</dbReference>
<dbReference type="PRINTS" id="PR00420">
    <property type="entry name" value="RNGMNOXGNASE"/>
</dbReference>